<organism evidence="2 3">
    <name type="scientific">Bemisia tabaci</name>
    <name type="common">Sweetpotato whitefly</name>
    <name type="synonym">Aleurodes tabaci</name>
    <dbReference type="NCBI Taxonomy" id="7038"/>
    <lineage>
        <taxon>Eukaryota</taxon>
        <taxon>Metazoa</taxon>
        <taxon>Ecdysozoa</taxon>
        <taxon>Arthropoda</taxon>
        <taxon>Hexapoda</taxon>
        <taxon>Insecta</taxon>
        <taxon>Pterygota</taxon>
        <taxon>Neoptera</taxon>
        <taxon>Paraneoptera</taxon>
        <taxon>Hemiptera</taxon>
        <taxon>Sternorrhyncha</taxon>
        <taxon>Aleyrodoidea</taxon>
        <taxon>Aleyrodidae</taxon>
        <taxon>Aleyrodinae</taxon>
        <taxon>Bemisia</taxon>
    </lineage>
</organism>
<dbReference type="SUPFAM" id="SSF52980">
    <property type="entry name" value="Restriction endonuclease-like"/>
    <property type="match status" value="1"/>
</dbReference>
<dbReference type="EMBL" id="OU963867">
    <property type="protein sequence ID" value="CAH0392565.1"/>
    <property type="molecule type" value="Genomic_DNA"/>
</dbReference>
<dbReference type="InterPro" id="IPR011604">
    <property type="entry name" value="PDDEXK-like_dom_sf"/>
</dbReference>
<dbReference type="CDD" id="cd22343">
    <property type="entry name" value="PDDEXK_lambda_exonuclease-like"/>
    <property type="match status" value="1"/>
</dbReference>
<reference evidence="2" key="1">
    <citation type="submission" date="2021-12" db="EMBL/GenBank/DDBJ databases">
        <authorList>
            <person name="King R."/>
        </authorList>
    </citation>
    <scope>NUCLEOTIDE SEQUENCE</scope>
</reference>
<dbReference type="InterPro" id="IPR019080">
    <property type="entry name" value="YqaJ_viral_recombinase"/>
</dbReference>
<dbReference type="GO" id="GO:0006281">
    <property type="term" value="P:DNA repair"/>
    <property type="evidence" value="ECO:0007669"/>
    <property type="project" value="UniProtKB-ARBA"/>
</dbReference>
<accession>A0A9P0AIM1</accession>
<evidence type="ECO:0000313" key="2">
    <source>
        <dbReference type="EMBL" id="CAH0392565.1"/>
    </source>
</evidence>
<protein>
    <recommendedName>
        <fullName evidence="1">YqaJ viral recombinase domain-containing protein</fullName>
    </recommendedName>
</protein>
<dbReference type="PANTHER" id="PTHR39953:SF1">
    <property type="entry name" value="RE54151P"/>
    <property type="match status" value="1"/>
</dbReference>
<dbReference type="Gene3D" id="3.90.320.10">
    <property type="match status" value="1"/>
</dbReference>
<keyword evidence="3" id="KW-1185">Reference proteome</keyword>
<dbReference type="AlphaFoldDB" id="A0A9P0AIM1"/>
<dbReference type="InterPro" id="IPR011335">
    <property type="entry name" value="Restrct_endonuc-II-like"/>
</dbReference>
<feature type="domain" description="YqaJ viral recombinase" evidence="1">
    <location>
        <begin position="22"/>
        <end position="153"/>
    </location>
</feature>
<gene>
    <name evidence="2" type="ORF">BEMITA_LOCUS11072</name>
</gene>
<name>A0A9P0AIM1_BEMTA</name>
<sequence length="206" mass="23272">MTEEDCEKLAKMTKAQADSPLWDDARFGRVSASKVWEASRCQKGDGCLKNRVLGGGKFKATSAMERGTNLEKDVLKQVQKQFPGHRMKKTGFKVLQTQPIFGASPDGILGDYIVEVKCPSKAETYSSYFTSNYSQPANKYKGQMHLQMLACGKKKGLFCVASPNFKENKAVKILRVSFDRCFSNQMMRASKEFWILNIYPILYANY</sequence>
<evidence type="ECO:0000259" key="1">
    <source>
        <dbReference type="Pfam" id="PF09588"/>
    </source>
</evidence>
<dbReference type="PANTHER" id="PTHR39953">
    <property type="entry name" value="RE54151P"/>
    <property type="match status" value="1"/>
</dbReference>
<dbReference type="Pfam" id="PF09588">
    <property type="entry name" value="YqaJ"/>
    <property type="match status" value="1"/>
</dbReference>
<proteinExistence type="predicted"/>
<dbReference type="Proteomes" id="UP001152759">
    <property type="component" value="Chromosome 6"/>
</dbReference>
<evidence type="ECO:0000313" key="3">
    <source>
        <dbReference type="Proteomes" id="UP001152759"/>
    </source>
</evidence>